<evidence type="ECO:0000313" key="4">
    <source>
        <dbReference type="Proteomes" id="UP000265768"/>
    </source>
</evidence>
<keyword evidence="1" id="KW-1133">Transmembrane helix</keyword>
<keyword evidence="1" id="KW-0812">Transmembrane</keyword>
<evidence type="ECO:0000256" key="1">
    <source>
        <dbReference type="SAM" id="Phobius"/>
    </source>
</evidence>
<feature type="chain" id="PRO_5039451203" description="Lipoprotein" evidence="2">
    <location>
        <begin position="18"/>
        <end position="246"/>
    </location>
</feature>
<gene>
    <name evidence="3" type="ORF">D5H75_15105</name>
</gene>
<feature type="transmembrane region" description="Helical" evidence="1">
    <location>
        <begin position="185"/>
        <end position="218"/>
    </location>
</feature>
<dbReference type="Proteomes" id="UP000265768">
    <property type="component" value="Unassembled WGS sequence"/>
</dbReference>
<name>A0A3A4ASB9_9ACTN</name>
<sequence>MRALLAALVLAVSGCSAGEVKGTYHPVLIPVKFEWSPSGVKVSGETSVVTPVGVFSIGAEYALPEREKDATYVVIRDAKGRPGDPGSLGFDHIYKLRGHGGRLTAVVNGSTTIEVVEGRVLIDVTAGNVRTIEFREAAVTVRERTAGPFDRWDQYWKDCVYSPFALSRWAYDDSTISQGYGAGFAWFLLRLIAALILGLVDVVLTLACLAAAVAFMFFGPTGRNIVYGLEALAVLFLAALAKTASL</sequence>
<keyword evidence="4" id="KW-1185">Reference proteome</keyword>
<feature type="signal peptide" evidence="2">
    <location>
        <begin position="1"/>
        <end position="17"/>
    </location>
</feature>
<keyword evidence="2" id="KW-0732">Signal</keyword>
<dbReference type="PROSITE" id="PS51257">
    <property type="entry name" value="PROKAR_LIPOPROTEIN"/>
    <property type="match status" value="1"/>
</dbReference>
<feature type="transmembrane region" description="Helical" evidence="1">
    <location>
        <begin position="225"/>
        <end position="244"/>
    </location>
</feature>
<reference evidence="3 4" key="1">
    <citation type="submission" date="2018-09" db="EMBL/GenBank/DDBJ databases">
        <title>YIM 75507 draft genome.</title>
        <authorList>
            <person name="Tang S."/>
            <person name="Feng Y."/>
        </authorList>
    </citation>
    <scope>NUCLEOTIDE SEQUENCE [LARGE SCALE GENOMIC DNA]</scope>
    <source>
        <strain evidence="3 4">YIM 75507</strain>
    </source>
</reference>
<evidence type="ECO:0000256" key="2">
    <source>
        <dbReference type="SAM" id="SignalP"/>
    </source>
</evidence>
<organism evidence="3 4">
    <name type="scientific">Bailinhaonella thermotolerans</name>
    <dbReference type="NCBI Taxonomy" id="1070861"/>
    <lineage>
        <taxon>Bacteria</taxon>
        <taxon>Bacillati</taxon>
        <taxon>Actinomycetota</taxon>
        <taxon>Actinomycetes</taxon>
        <taxon>Streptosporangiales</taxon>
        <taxon>Streptosporangiaceae</taxon>
        <taxon>Bailinhaonella</taxon>
    </lineage>
</organism>
<evidence type="ECO:0008006" key="5">
    <source>
        <dbReference type="Google" id="ProtNLM"/>
    </source>
</evidence>
<proteinExistence type="predicted"/>
<dbReference type="AlphaFoldDB" id="A0A3A4ASB9"/>
<keyword evidence="1" id="KW-0472">Membrane</keyword>
<accession>A0A3A4ASB9</accession>
<comment type="caution">
    <text evidence="3">The sequence shown here is derived from an EMBL/GenBank/DDBJ whole genome shotgun (WGS) entry which is preliminary data.</text>
</comment>
<evidence type="ECO:0000313" key="3">
    <source>
        <dbReference type="EMBL" id="RJL32788.1"/>
    </source>
</evidence>
<dbReference type="EMBL" id="QZEY01000004">
    <property type="protein sequence ID" value="RJL32788.1"/>
    <property type="molecule type" value="Genomic_DNA"/>
</dbReference>
<protein>
    <recommendedName>
        <fullName evidence="5">Lipoprotein</fullName>
    </recommendedName>
</protein>